<name>A0ABV1NTP1_9ACTN</name>
<proteinExistence type="predicted"/>
<keyword evidence="3" id="KW-1185">Reference proteome</keyword>
<dbReference type="InterPro" id="IPR009003">
    <property type="entry name" value="Peptidase_S1_PA"/>
</dbReference>
<evidence type="ECO:0000256" key="1">
    <source>
        <dbReference type="SAM" id="SignalP"/>
    </source>
</evidence>
<dbReference type="Gene3D" id="2.40.10.10">
    <property type="entry name" value="Trypsin-like serine proteases"/>
    <property type="match status" value="1"/>
</dbReference>
<sequence>MRTPTPRTTRPGSRRAAAVALLGSAALGTALATSTTASAQTDPGAFAPAAEATITPGTQMYTEGAQCTSNFVFDDAAGNLYVGYAAHCAGTGAATDTDGCLADSLPLGTRVTFNEGGSLLGEGTRLGAGTLAYSSWDTMDRIGTSDANTCAYNDFALVRVDAADVGKVNPSVPFFGGPTGIDTDGTAAGDRVHSYGNSSLRGGLELLSPKTGASLGDDPATDGWTHPLYTVTPGVPGDSGSGFLSADGTAVGTLSTLGLAPLPASNNIGDLAKELAFAQQHSGIDGLDLVLGTEPFEPVL</sequence>
<reference evidence="2 3" key="1">
    <citation type="submission" date="2024-02" db="EMBL/GenBank/DDBJ databases">
        <title>Full genome sequence of Nocardioides kribbensis.</title>
        <authorList>
            <person name="Poletto B.L."/>
            <person name="Silva G."/>
            <person name="Galante D."/>
            <person name="Campos K.R."/>
            <person name="Santos M.B.N."/>
            <person name="Sacchi C.T."/>
        </authorList>
    </citation>
    <scope>NUCLEOTIDE SEQUENCE [LARGE SCALE GENOMIC DNA]</scope>
    <source>
        <strain evidence="2 3">O4R</strain>
    </source>
</reference>
<protein>
    <recommendedName>
        <fullName evidence="4">Serine protease</fullName>
    </recommendedName>
</protein>
<evidence type="ECO:0000313" key="2">
    <source>
        <dbReference type="EMBL" id="MEQ7845878.1"/>
    </source>
</evidence>
<dbReference type="SUPFAM" id="SSF50494">
    <property type="entry name" value="Trypsin-like serine proteases"/>
    <property type="match status" value="1"/>
</dbReference>
<comment type="caution">
    <text evidence="2">The sequence shown here is derived from an EMBL/GenBank/DDBJ whole genome shotgun (WGS) entry which is preliminary data.</text>
</comment>
<dbReference type="EMBL" id="JBEGDP010000001">
    <property type="protein sequence ID" value="MEQ7845878.1"/>
    <property type="molecule type" value="Genomic_DNA"/>
</dbReference>
<dbReference type="Proteomes" id="UP001482520">
    <property type="component" value="Unassembled WGS sequence"/>
</dbReference>
<gene>
    <name evidence="2" type="ORF">V6R90_01215</name>
</gene>
<evidence type="ECO:0008006" key="4">
    <source>
        <dbReference type="Google" id="ProtNLM"/>
    </source>
</evidence>
<dbReference type="InterPro" id="IPR043504">
    <property type="entry name" value="Peptidase_S1_PA_chymotrypsin"/>
</dbReference>
<accession>A0ABV1NTP1</accession>
<organism evidence="2 3">
    <name type="scientific">Nocardioides kribbensis</name>
    <dbReference type="NCBI Taxonomy" id="305517"/>
    <lineage>
        <taxon>Bacteria</taxon>
        <taxon>Bacillati</taxon>
        <taxon>Actinomycetota</taxon>
        <taxon>Actinomycetes</taxon>
        <taxon>Propionibacteriales</taxon>
        <taxon>Nocardioidaceae</taxon>
        <taxon>Nocardioides</taxon>
    </lineage>
</organism>
<feature type="signal peptide" evidence="1">
    <location>
        <begin position="1"/>
        <end position="39"/>
    </location>
</feature>
<evidence type="ECO:0000313" key="3">
    <source>
        <dbReference type="Proteomes" id="UP001482520"/>
    </source>
</evidence>
<feature type="chain" id="PRO_5046946957" description="Serine protease" evidence="1">
    <location>
        <begin position="40"/>
        <end position="300"/>
    </location>
</feature>
<dbReference type="RefSeq" id="WP_251533705.1">
    <property type="nucleotide sequence ID" value="NZ_JBEFCW010000020.1"/>
</dbReference>
<keyword evidence="1" id="KW-0732">Signal</keyword>